<gene>
    <name evidence="1" type="ORF">HMPREF9088_0093</name>
</gene>
<dbReference type="PATRIC" id="fig|888064.11.peg.818"/>
<keyword evidence="2" id="KW-1185">Reference proteome</keyword>
<accession>E6LCK3</accession>
<dbReference type="Pfam" id="PF13253">
    <property type="entry name" value="DUF4044"/>
    <property type="match status" value="1"/>
</dbReference>
<dbReference type="STRING" id="888064.HMPREF9088_0093"/>
<evidence type="ECO:0000313" key="1">
    <source>
        <dbReference type="EMBL" id="EFU75045.1"/>
    </source>
</evidence>
<evidence type="ECO:0008006" key="3">
    <source>
        <dbReference type="Google" id="ProtNLM"/>
    </source>
</evidence>
<dbReference type="Proteomes" id="UP000010296">
    <property type="component" value="Unassembled WGS sequence"/>
</dbReference>
<comment type="caution">
    <text evidence="1">The sequence shown here is derived from an EMBL/GenBank/DDBJ whole genome shotgun (WGS) entry which is preliminary data.</text>
</comment>
<sequence>MNTMSEKKKKSRFAKITMVVVWTMLILTIGSIVLGAITSIQ</sequence>
<protein>
    <recommendedName>
        <fullName evidence="3">DUF4044 domain-containing protein</fullName>
    </recommendedName>
</protein>
<organism evidence="1 2">
    <name type="scientific">Enterococcus italicus (strain DSM 15952 / CCUG 50447 / LMG 22039 / TP 1.5)</name>
    <dbReference type="NCBI Taxonomy" id="888064"/>
    <lineage>
        <taxon>Bacteria</taxon>
        <taxon>Bacillati</taxon>
        <taxon>Bacillota</taxon>
        <taxon>Bacilli</taxon>
        <taxon>Lactobacillales</taxon>
        <taxon>Enterococcaceae</taxon>
        <taxon>Enterococcus</taxon>
    </lineage>
</organism>
<reference evidence="1 2" key="1">
    <citation type="submission" date="2010-12" db="EMBL/GenBank/DDBJ databases">
        <authorList>
            <person name="Muzny D."/>
            <person name="Qin X."/>
            <person name="Deng J."/>
            <person name="Jiang H."/>
            <person name="Liu Y."/>
            <person name="Qu J."/>
            <person name="Song X.-Z."/>
            <person name="Zhang L."/>
            <person name="Thornton R."/>
            <person name="Coyle M."/>
            <person name="Francisco L."/>
            <person name="Jackson L."/>
            <person name="Javaid M."/>
            <person name="Korchina V."/>
            <person name="Kovar C."/>
            <person name="Mata R."/>
            <person name="Mathew T."/>
            <person name="Ngo R."/>
            <person name="Nguyen L."/>
            <person name="Nguyen N."/>
            <person name="Okwuonu G."/>
            <person name="Ongeri F."/>
            <person name="Pham C."/>
            <person name="Simmons D."/>
            <person name="Wilczek-Boney K."/>
            <person name="Hale W."/>
            <person name="Jakkamsetti A."/>
            <person name="Pham P."/>
            <person name="Ruth R."/>
            <person name="San Lucas F."/>
            <person name="Warren J."/>
            <person name="Zhang J."/>
            <person name="Zhao Z."/>
            <person name="Zhou C."/>
            <person name="Zhu D."/>
            <person name="Lee S."/>
            <person name="Bess C."/>
            <person name="Blankenburg K."/>
            <person name="Forbes L."/>
            <person name="Fu Q."/>
            <person name="Gubbala S."/>
            <person name="Hirani K."/>
            <person name="Jayaseelan J.C."/>
            <person name="Lara F."/>
            <person name="Munidasa M."/>
            <person name="Palculict T."/>
            <person name="Patil S."/>
            <person name="Pu L.-L."/>
            <person name="Saada N."/>
            <person name="Tang L."/>
            <person name="Weissenberger G."/>
            <person name="Zhu Y."/>
            <person name="Hemphill L."/>
            <person name="Shang Y."/>
            <person name="Youmans B."/>
            <person name="Ayvaz T."/>
            <person name="Ross M."/>
            <person name="Santibanez J."/>
            <person name="Aqrawi P."/>
            <person name="Gross S."/>
            <person name="Joshi V."/>
            <person name="Fowler G."/>
            <person name="Nazareth L."/>
            <person name="Reid J."/>
            <person name="Worley K."/>
            <person name="Petrosino J."/>
            <person name="Highlander S."/>
            <person name="Gibbs R."/>
        </authorList>
    </citation>
    <scope>NUCLEOTIDE SEQUENCE [LARGE SCALE GENOMIC DNA]</scope>
    <source>
        <strain evidence="2">DSM 15952 / CCUG 50447 / LMG 22039 / TP 1.5</strain>
    </source>
</reference>
<dbReference type="AlphaFoldDB" id="E6LCK3"/>
<dbReference type="HOGENOM" id="CLU_213751_4_0_9"/>
<evidence type="ECO:0000313" key="2">
    <source>
        <dbReference type="Proteomes" id="UP000010296"/>
    </source>
</evidence>
<dbReference type="EMBL" id="AEPV01000003">
    <property type="protein sequence ID" value="EFU75045.1"/>
    <property type="molecule type" value="Genomic_DNA"/>
</dbReference>
<dbReference type="InterPro" id="IPR025270">
    <property type="entry name" value="DUF4044"/>
</dbReference>
<name>E6LCK3_ENTI1</name>
<proteinExistence type="predicted"/>